<sequence length="245" mass="28188">MIISKILKVVLLLLGGVFVALQTQGYGLEGAALMTVLLFLCTVLYIKNTDKKSNLFLGFLITYTLAQFFTFLIFYFYDEPLGQFDYYYLIANFLYISAYTILIIRILAKINLKKVISSFIIPVIILIVLDVFCVYMVSSTANYPFNSHEFVIETLYNVVLMTLLSIAMLNYMYRNDKKSILFLLASIFVVFSEIIQIAYYYILDVNQLGFTYSLFLVAALFFFYIQSQLKFSGPVSVYTDDVTEV</sequence>
<dbReference type="Proteomes" id="UP001231197">
    <property type="component" value="Unassembled WGS sequence"/>
</dbReference>
<name>A0ABT7ZZ63_9FLAO</name>
<feature type="transmembrane region" description="Helical" evidence="1">
    <location>
        <begin position="180"/>
        <end position="202"/>
    </location>
</feature>
<feature type="transmembrane region" description="Helical" evidence="1">
    <location>
        <begin position="89"/>
        <end position="108"/>
    </location>
</feature>
<evidence type="ECO:0000313" key="3">
    <source>
        <dbReference type="Proteomes" id="UP001231197"/>
    </source>
</evidence>
<feature type="transmembrane region" description="Helical" evidence="1">
    <location>
        <begin position="55"/>
        <end position="77"/>
    </location>
</feature>
<evidence type="ECO:0008006" key="4">
    <source>
        <dbReference type="Google" id="ProtNLM"/>
    </source>
</evidence>
<protein>
    <recommendedName>
        <fullName evidence="4">YhhN-like protein</fullName>
    </recommendedName>
</protein>
<keyword evidence="3" id="KW-1185">Reference proteome</keyword>
<keyword evidence="1" id="KW-1133">Transmembrane helix</keyword>
<dbReference type="EMBL" id="JASDDK010000008">
    <property type="protein sequence ID" value="MDN3494018.1"/>
    <property type="molecule type" value="Genomic_DNA"/>
</dbReference>
<feature type="transmembrane region" description="Helical" evidence="1">
    <location>
        <begin position="150"/>
        <end position="173"/>
    </location>
</feature>
<dbReference type="RefSeq" id="WP_290207712.1">
    <property type="nucleotide sequence ID" value="NZ_JASDDK010000008.1"/>
</dbReference>
<gene>
    <name evidence="2" type="ORF">QMA06_14935</name>
</gene>
<organism evidence="2 3">
    <name type="scientific">Winogradskyella bathintestinalis</name>
    <dbReference type="NCBI Taxonomy" id="3035208"/>
    <lineage>
        <taxon>Bacteria</taxon>
        <taxon>Pseudomonadati</taxon>
        <taxon>Bacteroidota</taxon>
        <taxon>Flavobacteriia</taxon>
        <taxon>Flavobacteriales</taxon>
        <taxon>Flavobacteriaceae</taxon>
        <taxon>Winogradskyella</taxon>
    </lineage>
</organism>
<reference evidence="2 3" key="1">
    <citation type="journal article" date="2023" name="Int. J. Syst. Evol. Microbiol.">
        <title>Winogradskyella bathintestinalis sp. nov., isolated from the intestine of the deep-sea loosejaw dragonfish, Malacosteus niger.</title>
        <authorList>
            <person name="Uniacke-Lowe S."/>
            <person name="Johnson C.N."/>
            <person name="Stanton C."/>
            <person name="Hill C."/>
            <person name="Ross P."/>
        </authorList>
    </citation>
    <scope>NUCLEOTIDE SEQUENCE [LARGE SCALE GENOMIC DNA]</scope>
    <source>
        <strain evidence="2 3">APC 3343</strain>
    </source>
</reference>
<accession>A0ABT7ZZ63</accession>
<feature type="transmembrane region" description="Helical" evidence="1">
    <location>
        <begin position="208"/>
        <end position="225"/>
    </location>
</feature>
<keyword evidence="1" id="KW-0812">Transmembrane</keyword>
<feature type="transmembrane region" description="Helical" evidence="1">
    <location>
        <begin position="30"/>
        <end position="46"/>
    </location>
</feature>
<comment type="caution">
    <text evidence="2">The sequence shown here is derived from an EMBL/GenBank/DDBJ whole genome shotgun (WGS) entry which is preliminary data.</text>
</comment>
<proteinExistence type="predicted"/>
<keyword evidence="1" id="KW-0472">Membrane</keyword>
<evidence type="ECO:0000256" key="1">
    <source>
        <dbReference type="SAM" id="Phobius"/>
    </source>
</evidence>
<feature type="transmembrane region" description="Helical" evidence="1">
    <location>
        <begin position="115"/>
        <end position="138"/>
    </location>
</feature>
<evidence type="ECO:0000313" key="2">
    <source>
        <dbReference type="EMBL" id="MDN3494018.1"/>
    </source>
</evidence>